<evidence type="ECO:0000313" key="3">
    <source>
        <dbReference type="Proteomes" id="UP000008460"/>
    </source>
</evidence>
<evidence type="ECO:0000256" key="1">
    <source>
        <dbReference type="SAM" id="MobiDB-lite"/>
    </source>
</evidence>
<dbReference type="Proteomes" id="UP000008460">
    <property type="component" value="Chromosome"/>
</dbReference>
<dbReference type="EMBL" id="CP002666">
    <property type="protein sequence ID" value="AEE46977.1"/>
    <property type="molecule type" value="Genomic_DNA"/>
</dbReference>
<keyword evidence="3" id="KW-1185">Reference proteome</keyword>
<protein>
    <submittedName>
        <fullName evidence="2">Uncharacterized protein</fullName>
    </submittedName>
</protein>
<dbReference type="KEGG" id="cfi:Celf_2855"/>
<dbReference type="RefSeq" id="WP_013772003.1">
    <property type="nucleotide sequence ID" value="NC_015514.1"/>
</dbReference>
<proteinExistence type="predicted"/>
<evidence type="ECO:0000313" key="2">
    <source>
        <dbReference type="EMBL" id="AEE46977.1"/>
    </source>
</evidence>
<organism evidence="2 3">
    <name type="scientific">Cellulomonas fimi (strain ATCC 484 / DSM 20113 / JCM 1341 / CCUG 24087 / LMG 16345 / NBRC 15513 / NCIMB 8980 / NCTC 7547 / NRS-133)</name>
    <dbReference type="NCBI Taxonomy" id="590998"/>
    <lineage>
        <taxon>Bacteria</taxon>
        <taxon>Bacillati</taxon>
        <taxon>Actinomycetota</taxon>
        <taxon>Actinomycetes</taxon>
        <taxon>Micrococcales</taxon>
        <taxon>Cellulomonadaceae</taxon>
        <taxon>Cellulomonas</taxon>
    </lineage>
</organism>
<reference evidence="2 3" key="1">
    <citation type="submission" date="2011-04" db="EMBL/GenBank/DDBJ databases">
        <title>Complete sequence of Cellulomonas fimi ATCC 484.</title>
        <authorList>
            <consortium name="US DOE Joint Genome Institute"/>
            <person name="Lucas S."/>
            <person name="Han J."/>
            <person name="Lapidus A."/>
            <person name="Cheng J.-F."/>
            <person name="Goodwin L."/>
            <person name="Pitluck S."/>
            <person name="Peters L."/>
            <person name="Chertkov O."/>
            <person name="Detter J.C."/>
            <person name="Han C."/>
            <person name="Tapia R."/>
            <person name="Land M."/>
            <person name="Hauser L."/>
            <person name="Kyrpides N."/>
            <person name="Ivanova N."/>
            <person name="Ovchinnikova G."/>
            <person name="Pagani I."/>
            <person name="Mead D."/>
            <person name="Brumm P."/>
            <person name="Woyke T."/>
        </authorList>
    </citation>
    <scope>NUCLEOTIDE SEQUENCE [LARGE SCALE GENOMIC DNA]</scope>
    <source>
        <strain evidence="3">ATCC 484 / DSM 20113 / JCM 1341 / NBRC 15513 / NCIMB 8980 / NCTC 7547</strain>
    </source>
</reference>
<name>F4H816_CELFA</name>
<feature type="compositionally biased region" description="Basic and acidic residues" evidence="1">
    <location>
        <begin position="1"/>
        <end position="14"/>
    </location>
</feature>
<sequence length="237" mass="25959">MSDELHPTTRDEASRPAAPTGDSRHGQWSEWSRTLSVAVLTAVVTLTSSWLASENALRQVELQTRTEREAAIRAERRDAYSRLLADLNAFRPTVEGCWDLQFPPTDWDPANDAYPTLQTAFQDLGAVQLIGTPHATSVATEAYYDAEFLADECDRVRLSVAEDPTLGGVDGPLAENWDAIMIAFELQATSAALTLETFRADLLGTSDDRTVAQLTADVDEMRAQLDDIYPGGEIPGD</sequence>
<dbReference type="HOGENOM" id="CLU_1169012_0_0_11"/>
<gene>
    <name evidence="2" type="ordered locus">Celf_2855</name>
</gene>
<accession>F4H816</accession>
<dbReference type="AlphaFoldDB" id="F4H816"/>
<feature type="region of interest" description="Disordered" evidence="1">
    <location>
        <begin position="1"/>
        <end position="27"/>
    </location>
</feature>